<keyword evidence="15" id="KW-0805">Transcription regulation</keyword>
<dbReference type="FunFam" id="1.20.1020.10:FF:000001">
    <property type="entry name" value="E1A binding protein p300"/>
    <property type="match status" value="1"/>
</dbReference>
<feature type="compositionally biased region" description="Polar residues" evidence="25">
    <location>
        <begin position="672"/>
        <end position="683"/>
    </location>
</feature>
<feature type="compositionally biased region" description="Polar residues" evidence="25">
    <location>
        <begin position="489"/>
        <end position="506"/>
    </location>
</feature>
<evidence type="ECO:0000313" key="31">
    <source>
        <dbReference type="Ensembl" id="ENSAOWP00000017585.1"/>
    </source>
</evidence>
<feature type="domain" description="TAZ-type" evidence="27">
    <location>
        <begin position="339"/>
        <end position="425"/>
    </location>
</feature>
<dbReference type="FunFam" id="1.20.1020.10:FF:000002">
    <property type="entry name" value="E1A binding protein p300"/>
    <property type="match status" value="1"/>
</dbReference>
<dbReference type="CDD" id="cd02337">
    <property type="entry name" value="ZZ_CBP"/>
    <property type="match status" value="1"/>
</dbReference>
<dbReference type="CDD" id="cd20910">
    <property type="entry name" value="NCBD_CREBBP-p300_like"/>
    <property type="match status" value="1"/>
</dbReference>
<keyword evidence="5" id="KW-0963">Cytoplasm</keyword>
<feature type="compositionally biased region" description="Low complexity" evidence="25">
    <location>
        <begin position="2119"/>
        <end position="2143"/>
    </location>
</feature>
<evidence type="ECO:0000259" key="27">
    <source>
        <dbReference type="PROSITE" id="PS50134"/>
    </source>
</evidence>
<dbReference type="Pfam" id="PF08214">
    <property type="entry name" value="HAT_KAT11"/>
    <property type="match status" value="1"/>
</dbReference>
<dbReference type="SMART" id="SM01250">
    <property type="entry name" value="KAT11"/>
    <property type="match status" value="1"/>
</dbReference>
<feature type="compositionally biased region" description="Pro residues" evidence="25">
    <location>
        <begin position="875"/>
        <end position="885"/>
    </location>
</feature>
<keyword evidence="7" id="KW-0597">Phosphoprotein</keyword>
<dbReference type="GO" id="GO:0003713">
    <property type="term" value="F:transcription coactivator activity"/>
    <property type="evidence" value="ECO:0007669"/>
    <property type="project" value="InterPro"/>
</dbReference>
<dbReference type="Pfam" id="PF23570">
    <property type="entry name" value="PHD_P300"/>
    <property type="match status" value="1"/>
</dbReference>
<keyword evidence="17 22" id="KW-0103">Bromodomain</keyword>
<feature type="compositionally biased region" description="Basic and acidic residues" evidence="25">
    <location>
        <begin position="1536"/>
        <end position="1548"/>
    </location>
</feature>
<evidence type="ECO:0000313" key="32">
    <source>
        <dbReference type="Proteomes" id="UP000694424"/>
    </source>
</evidence>
<dbReference type="SUPFAM" id="SSF47370">
    <property type="entry name" value="Bromodomain"/>
    <property type="match status" value="1"/>
</dbReference>
<dbReference type="FunFam" id="3.30.40.10:FF:000034">
    <property type="entry name" value="Histone acetyltransferase p300"/>
    <property type="match status" value="1"/>
</dbReference>
<feature type="domain" description="ZZ-type" evidence="28">
    <location>
        <begin position="1681"/>
        <end position="1729"/>
    </location>
</feature>
<comment type="subcellular location">
    <subcellularLocation>
        <location evidence="2">Cytoplasm</location>
    </subcellularLocation>
    <subcellularLocation>
        <location evidence="1">Nucleus</location>
    </subcellularLocation>
</comment>
<dbReference type="PANTHER" id="PTHR13808">
    <property type="entry name" value="CBP/P300-RELATED"/>
    <property type="match status" value="1"/>
</dbReference>
<feature type="compositionally biased region" description="Polar residues" evidence="25">
    <location>
        <begin position="2313"/>
        <end position="2339"/>
    </location>
</feature>
<feature type="region of interest" description="Disordered" evidence="25">
    <location>
        <begin position="1849"/>
        <end position="1946"/>
    </location>
</feature>
<dbReference type="SUPFAM" id="SSF47040">
    <property type="entry name" value="Kix domain of CBP (creb binding protein)"/>
    <property type="match status" value="1"/>
</dbReference>
<evidence type="ECO:0000256" key="3">
    <source>
        <dbReference type="ARBA" id="ARBA00013184"/>
    </source>
</evidence>
<dbReference type="InterPro" id="IPR013083">
    <property type="entry name" value="Znf_RING/FYVE/PHD"/>
</dbReference>
<dbReference type="InterPro" id="IPR038547">
    <property type="entry name" value="RING_CBP-p300_sf"/>
</dbReference>
<feature type="compositionally biased region" description="Pro residues" evidence="25">
    <location>
        <begin position="1865"/>
        <end position="1909"/>
    </location>
</feature>
<feature type="region of interest" description="Disordered" evidence="25">
    <location>
        <begin position="726"/>
        <end position="1065"/>
    </location>
</feature>
<dbReference type="Pfam" id="PF09030">
    <property type="entry name" value="Creb_binding"/>
    <property type="match status" value="1"/>
</dbReference>
<dbReference type="GO" id="GO:0140297">
    <property type="term" value="F:DNA-binding transcription factor binding"/>
    <property type="evidence" value="ECO:0007669"/>
    <property type="project" value="UniProtKB-ARBA"/>
</dbReference>
<dbReference type="Gene3D" id="3.30.40.10">
    <property type="entry name" value="Zinc/RING finger domain, C3HC4 (zinc finger)"/>
    <property type="match status" value="1"/>
</dbReference>
<evidence type="ECO:0000256" key="23">
    <source>
        <dbReference type="PROSITE-ProRule" id="PRU00203"/>
    </source>
</evidence>
<dbReference type="InterPro" id="IPR000197">
    <property type="entry name" value="Znf_TAZ"/>
</dbReference>
<feature type="compositionally biased region" description="Low complexity" evidence="25">
    <location>
        <begin position="841"/>
        <end position="852"/>
    </location>
</feature>
<evidence type="ECO:0000259" key="26">
    <source>
        <dbReference type="PROSITE" id="PS50014"/>
    </source>
</evidence>
<feature type="domain" description="KIX" evidence="29">
    <location>
        <begin position="570"/>
        <end position="649"/>
    </location>
</feature>
<feature type="compositionally biased region" description="Pro residues" evidence="25">
    <location>
        <begin position="1930"/>
        <end position="1946"/>
    </location>
</feature>
<feature type="compositionally biased region" description="Low complexity" evidence="25">
    <location>
        <begin position="2242"/>
        <end position="2277"/>
    </location>
</feature>
<dbReference type="SMART" id="SM00291">
    <property type="entry name" value="ZnF_ZZ"/>
    <property type="match status" value="1"/>
</dbReference>
<feature type="compositionally biased region" description="Pro residues" evidence="25">
    <location>
        <begin position="2345"/>
        <end position="2370"/>
    </location>
</feature>
<dbReference type="CDD" id="cd15646">
    <property type="entry name" value="PHD_p300"/>
    <property type="match status" value="1"/>
</dbReference>
<feature type="region of interest" description="Disordered" evidence="25">
    <location>
        <begin position="2214"/>
        <end position="2448"/>
    </location>
</feature>
<evidence type="ECO:0000256" key="8">
    <source>
        <dbReference type="ARBA" id="ARBA00022679"/>
    </source>
</evidence>
<dbReference type="Ensembl" id="ENSAOWT00000019953.1">
    <property type="protein sequence ID" value="ENSAOWP00000017585.1"/>
    <property type="gene ID" value="ENSAOWG00000012021.1"/>
</dbReference>
<feature type="region of interest" description="Disordered" evidence="25">
    <location>
        <begin position="662"/>
        <end position="683"/>
    </location>
</feature>
<feature type="domain" description="CBP/p300-type HAT" evidence="30">
    <location>
        <begin position="1303"/>
        <end position="1679"/>
    </location>
</feature>
<evidence type="ECO:0000256" key="14">
    <source>
        <dbReference type="ARBA" id="ARBA00022990"/>
    </source>
</evidence>
<dbReference type="GO" id="GO:0005654">
    <property type="term" value="C:nucleoplasm"/>
    <property type="evidence" value="ECO:0007669"/>
    <property type="project" value="UniProtKB-ARBA"/>
</dbReference>
<evidence type="ECO:0000256" key="10">
    <source>
        <dbReference type="ARBA" id="ARBA00022737"/>
    </source>
</evidence>
<reference evidence="31" key="1">
    <citation type="submission" date="2025-08" db="UniProtKB">
        <authorList>
            <consortium name="Ensembl"/>
        </authorList>
    </citation>
    <scope>IDENTIFICATION</scope>
</reference>
<dbReference type="InterPro" id="IPR001487">
    <property type="entry name" value="Bromodomain"/>
</dbReference>
<keyword evidence="20" id="KW-0012">Acyltransferase</keyword>
<dbReference type="InterPro" id="IPR036427">
    <property type="entry name" value="Bromodomain-like_sf"/>
</dbReference>
<dbReference type="SUPFAM" id="SSF57933">
    <property type="entry name" value="TAZ domain"/>
    <property type="match status" value="2"/>
</dbReference>
<dbReference type="InterPro" id="IPR000433">
    <property type="entry name" value="Znf_ZZ"/>
</dbReference>
<dbReference type="GO" id="GO:0004402">
    <property type="term" value="F:histone acetyltransferase activity"/>
    <property type="evidence" value="ECO:0007669"/>
    <property type="project" value="InterPro"/>
</dbReference>
<feature type="compositionally biased region" description="Polar residues" evidence="25">
    <location>
        <begin position="766"/>
        <end position="813"/>
    </location>
</feature>
<keyword evidence="8" id="KW-0808">Transferase</keyword>
<dbReference type="SMART" id="SM00297">
    <property type="entry name" value="BROMO"/>
    <property type="match status" value="1"/>
</dbReference>
<feature type="compositionally biased region" description="Low complexity" evidence="25">
    <location>
        <begin position="310"/>
        <end position="327"/>
    </location>
</feature>
<evidence type="ECO:0000256" key="16">
    <source>
        <dbReference type="ARBA" id="ARBA00023108"/>
    </source>
</evidence>
<accession>A0A8B9Q7L0</accession>
<dbReference type="Pfam" id="PF00439">
    <property type="entry name" value="Bromodomain"/>
    <property type="match status" value="1"/>
</dbReference>
<feature type="compositionally biased region" description="Low complexity" evidence="25">
    <location>
        <begin position="2371"/>
        <end position="2383"/>
    </location>
</feature>
<dbReference type="PROSITE" id="PS50952">
    <property type="entry name" value="KIX"/>
    <property type="match status" value="1"/>
</dbReference>
<dbReference type="PROSITE" id="PS00633">
    <property type="entry name" value="BROMODOMAIN_1"/>
    <property type="match status" value="1"/>
</dbReference>
<keyword evidence="32" id="KW-1185">Reference proteome</keyword>
<name>A0A8B9Q7L0_APTOW</name>
<dbReference type="Gene3D" id="1.10.1630.10">
    <property type="entry name" value="Nuclear receptor coactivator, CREB-bp-like, interlocking domain"/>
    <property type="match status" value="1"/>
</dbReference>
<keyword evidence="16" id="KW-0090">Biological rhythms</keyword>
<dbReference type="GO" id="GO:0005737">
    <property type="term" value="C:cytoplasm"/>
    <property type="evidence" value="ECO:0007669"/>
    <property type="project" value="UniProtKB-SubCell"/>
</dbReference>
<evidence type="ECO:0000256" key="1">
    <source>
        <dbReference type="ARBA" id="ARBA00004123"/>
    </source>
</evidence>
<keyword evidence="14" id="KW-0007">Acetylation</keyword>
<dbReference type="InterPro" id="IPR043145">
    <property type="entry name" value="Znf_ZZ_sf"/>
</dbReference>
<dbReference type="InterPro" id="IPR009110">
    <property type="entry name" value="Nuc_rcpt_coact"/>
</dbReference>
<reference evidence="31" key="2">
    <citation type="submission" date="2025-09" db="UniProtKB">
        <authorList>
            <consortium name="Ensembl"/>
        </authorList>
    </citation>
    <scope>IDENTIFICATION</scope>
</reference>
<feature type="compositionally biased region" description="Low complexity" evidence="25">
    <location>
        <begin position="2427"/>
        <end position="2448"/>
    </location>
</feature>
<feature type="region of interest" description="Disordered" evidence="25">
    <location>
        <begin position="1"/>
        <end position="33"/>
    </location>
</feature>
<dbReference type="GO" id="GO:0008270">
    <property type="term" value="F:zinc ion binding"/>
    <property type="evidence" value="ECO:0007669"/>
    <property type="project" value="UniProtKB-KW"/>
</dbReference>
<dbReference type="GO" id="GO:0048511">
    <property type="term" value="P:rhythmic process"/>
    <property type="evidence" value="ECO:0007669"/>
    <property type="project" value="UniProtKB-KW"/>
</dbReference>
<keyword evidence="10" id="KW-0677">Repeat</keyword>
<dbReference type="InterPro" id="IPR013178">
    <property type="entry name" value="Histone_AcTrfase_Rtt109/CBP"/>
</dbReference>
<evidence type="ECO:0000256" key="21">
    <source>
        <dbReference type="ARBA" id="ARBA00047411"/>
    </source>
</evidence>
<evidence type="ECO:0000256" key="4">
    <source>
        <dbReference type="ARBA" id="ARBA00022481"/>
    </source>
</evidence>
<keyword evidence="4" id="KW-0488">Methylation</keyword>
<dbReference type="GO" id="GO:0045944">
    <property type="term" value="P:positive regulation of transcription by RNA polymerase II"/>
    <property type="evidence" value="ECO:0007669"/>
    <property type="project" value="TreeGrafter"/>
</dbReference>
<evidence type="ECO:0000256" key="5">
    <source>
        <dbReference type="ARBA" id="ARBA00022490"/>
    </source>
</evidence>
<dbReference type="Pfam" id="PF02135">
    <property type="entry name" value="zf-TAZ"/>
    <property type="match status" value="2"/>
</dbReference>
<dbReference type="PANTHER" id="PTHR13808:SF29">
    <property type="entry name" value="HISTONE ACETYLTRANSFERASE P300"/>
    <property type="match status" value="1"/>
</dbReference>
<feature type="compositionally biased region" description="Polar residues" evidence="25">
    <location>
        <begin position="930"/>
        <end position="984"/>
    </location>
</feature>
<dbReference type="InterPro" id="IPR037073">
    <property type="entry name" value="Nuc_rcpt_coact_CREBbp_sf"/>
</dbReference>
<feature type="region of interest" description="Disordered" evidence="25">
    <location>
        <begin position="1536"/>
        <end position="1594"/>
    </location>
</feature>
<evidence type="ECO:0000259" key="30">
    <source>
        <dbReference type="PROSITE" id="PS51727"/>
    </source>
</evidence>
<dbReference type="InterPro" id="IPR056484">
    <property type="entry name" value="PHD_P300"/>
</dbReference>
<feature type="region of interest" description="Disordered" evidence="25">
    <location>
        <begin position="489"/>
        <end position="510"/>
    </location>
</feature>
<dbReference type="InterPro" id="IPR035898">
    <property type="entry name" value="TAZ_dom_sf"/>
</dbReference>
<evidence type="ECO:0000256" key="7">
    <source>
        <dbReference type="ARBA" id="ARBA00022553"/>
    </source>
</evidence>
<dbReference type="SUPFAM" id="SSF57850">
    <property type="entry name" value="RING/U-box"/>
    <property type="match status" value="1"/>
</dbReference>
<feature type="region of interest" description="Disordered" evidence="25">
    <location>
        <begin position="256"/>
        <end position="340"/>
    </location>
</feature>
<dbReference type="Gene3D" id="1.20.920.10">
    <property type="entry name" value="Bromodomain-like"/>
    <property type="match status" value="1"/>
</dbReference>
<dbReference type="PROSITE" id="PS50014">
    <property type="entry name" value="BROMODOMAIN_2"/>
    <property type="match status" value="1"/>
</dbReference>
<evidence type="ECO:0000256" key="2">
    <source>
        <dbReference type="ARBA" id="ARBA00004496"/>
    </source>
</evidence>
<feature type="compositionally biased region" description="Polar residues" evidence="25">
    <location>
        <begin position="256"/>
        <end position="271"/>
    </location>
</feature>
<dbReference type="FunFam" id="3.30.60.90:FF:000003">
    <property type="entry name" value="E1A binding protein p300"/>
    <property type="match status" value="1"/>
</dbReference>
<evidence type="ECO:0000256" key="11">
    <source>
        <dbReference type="ARBA" id="ARBA00022771"/>
    </source>
</evidence>
<feature type="region of interest" description="Disordered" evidence="25">
    <location>
        <begin position="2114"/>
        <end position="2188"/>
    </location>
</feature>
<evidence type="ECO:0000256" key="9">
    <source>
        <dbReference type="ARBA" id="ARBA00022723"/>
    </source>
</evidence>
<dbReference type="Pfam" id="PF06001">
    <property type="entry name" value="RING_CBP-p300"/>
    <property type="match status" value="1"/>
</dbReference>
<proteinExistence type="predicted"/>
<dbReference type="Pfam" id="PF02172">
    <property type="entry name" value="KIX"/>
    <property type="match status" value="1"/>
</dbReference>
<feature type="compositionally biased region" description="Low complexity" evidence="25">
    <location>
        <begin position="2174"/>
        <end position="2188"/>
    </location>
</feature>
<keyword evidence="12 23" id="KW-0862">Zinc</keyword>
<evidence type="ECO:0000256" key="18">
    <source>
        <dbReference type="ARBA" id="ARBA00023163"/>
    </source>
</evidence>
<dbReference type="InterPro" id="IPR031162">
    <property type="entry name" value="CBP_P300_HAT"/>
</dbReference>
<dbReference type="Gene3D" id="2.10.110.40">
    <property type="match status" value="1"/>
</dbReference>
<dbReference type="GO" id="GO:0031490">
    <property type="term" value="F:chromatin DNA binding"/>
    <property type="evidence" value="ECO:0007669"/>
    <property type="project" value="TreeGrafter"/>
</dbReference>
<feature type="compositionally biased region" description="Pro residues" evidence="25">
    <location>
        <begin position="898"/>
        <end position="915"/>
    </location>
</feature>
<evidence type="ECO:0000256" key="17">
    <source>
        <dbReference type="ARBA" id="ARBA00023117"/>
    </source>
</evidence>
<dbReference type="Gene3D" id="1.20.1020.10">
    <property type="entry name" value="TAZ domain"/>
    <property type="match status" value="2"/>
</dbReference>
<dbReference type="GO" id="GO:0005667">
    <property type="term" value="C:transcription regulator complex"/>
    <property type="evidence" value="ECO:0007669"/>
    <property type="project" value="TreeGrafter"/>
</dbReference>
<dbReference type="CDD" id="cd05495">
    <property type="entry name" value="Bromo_cbp_like"/>
    <property type="match status" value="1"/>
</dbReference>
<evidence type="ECO:0000256" key="19">
    <source>
        <dbReference type="ARBA" id="ARBA00023242"/>
    </source>
</evidence>
<dbReference type="InterPro" id="IPR003101">
    <property type="entry name" value="KIX_dom"/>
</dbReference>
<feature type="compositionally biased region" description="Polar residues" evidence="25">
    <location>
        <begin position="2401"/>
        <end position="2412"/>
    </location>
</feature>
<dbReference type="InterPro" id="IPR018359">
    <property type="entry name" value="Bromodomain_CS"/>
</dbReference>
<comment type="catalytic activity">
    <reaction evidence="21">
        <text>(S)-lactoyl-CoA + L-lysyl-[protein] = N(6)-[(S)-lactoyl]-L-lysyl-[protein] + CoA + H(+)</text>
        <dbReference type="Rhea" id="RHEA:61996"/>
        <dbReference type="Rhea" id="RHEA-COMP:9752"/>
        <dbReference type="Rhea" id="RHEA-COMP:19466"/>
        <dbReference type="ChEBI" id="CHEBI:15378"/>
        <dbReference type="ChEBI" id="CHEBI:29969"/>
        <dbReference type="ChEBI" id="CHEBI:57287"/>
        <dbReference type="ChEBI" id="CHEBI:231527"/>
        <dbReference type="ChEBI" id="CHEBI:231528"/>
    </reaction>
    <physiologicalReaction direction="left-to-right" evidence="21">
        <dbReference type="Rhea" id="RHEA:61997"/>
    </physiologicalReaction>
</comment>
<keyword evidence="13" id="KW-0832">Ubl conjugation</keyword>
<organism evidence="31 32">
    <name type="scientific">Apteryx owenii</name>
    <name type="common">Little spotted kiwi</name>
    <dbReference type="NCBI Taxonomy" id="8824"/>
    <lineage>
        <taxon>Eukaryota</taxon>
        <taxon>Metazoa</taxon>
        <taxon>Chordata</taxon>
        <taxon>Craniata</taxon>
        <taxon>Vertebrata</taxon>
        <taxon>Euteleostomi</taxon>
        <taxon>Archelosauria</taxon>
        <taxon>Archosauria</taxon>
        <taxon>Dinosauria</taxon>
        <taxon>Saurischia</taxon>
        <taxon>Theropoda</taxon>
        <taxon>Coelurosauria</taxon>
        <taxon>Aves</taxon>
        <taxon>Palaeognathae</taxon>
        <taxon>Apterygiformes</taxon>
        <taxon>Apterygidae</taxon>
        <taxon>Apteryx</taxon>
    </lineage>
</organism>
<dbReference type="PRINTS" id="PR00503">
    <property type="entry name" value="BROMODOMAIN"/>
</dbReference>
<evidence type="ECO:0000256" key="20">
    <source>
        <dbReference type="ARBA" id="ARBA00023315"/>
    </source>
</evidence>
<dbReference type="Gene3D" id="1.10.246.20">
    <property type="entry name" value="Coactivator CBP, KIX domain"/>
    <property type="match status" value="1"/>
</dbReference>
<dbReference type="SMART" id="SM00551">
    <property type="entry name" value="ZnF_TAZ"/>
    <property type="match status" value="2"/>
</dbReference>
<feature type="compositionally biased region" description="Basic residues" evidence="25">
    <location>
        <begin position="1564"/>
        <end position="1574"/>
    </location>
</feature>
<evidence type="ECO:0000256" key="22">
    <source>
        <dbReference type="PROSITE-ProRule" id="PRU00035"/>
    </source>
</evidence>
<feature type="compositionally biased region" description="Polar residues" evidence="25">
    <location>
        <begin position="1048"/>
        <end position="1057"/>
    </location>
</feature>
<evidence type="ECO:0000259" key="29">
    <source>
        <dbReference type="PROSITE" id="PS50952"/>
    </source>
</evidence>
<dbReference type="FunFam" id="1.20.920.10:FF:000001">
    <property type="entry name" value="Histone acetyltransferase p300"/>
    <property type="match status" value="1"/>
</dbReference>
<keyword evidence="11 24" id="KW-0863">Zinc-finger</keyword>
<dbReference type="FunFam" id="1.10.246.20:FF:000001">
    <property type="entry name" value="E1A binding protein p300"/>
    <property type="match status" value="1"/>
</dbReference>
<feature type="domain" description="Bromo" evidence="26">
    <location>
        <begin position="1083"/>
        <end position="1155"/>
    </location>
</feature>
<feature type="compositionally biased region" description="Basic and acidic residues" evidence="25">
    <location>
        <begin position="1006"/>
        <end position="1046"/>
    </location>
</feature>
<evidence type="ECO:0000256" key="12">
    <source>
        <dbReference type="ARBA" id="ARBA00022833"/>
    </source>
</evidence>
<protein>
    <recommendedName>
        <fullName evidence="3">histone acetyltransferase</fullName>
        <ecNumber evidence="3">2.3.1.48</ecNumber>
    </recommendedName>
</protein>
<keyword evidence="9 23" id="KW-0479">Metal-binding</keyword>
<dbReference type="PROSITE" id="PS50135">
    <property type="entry name" value="ZF_ZZ_2"/>
    <property type="match status" value="1"/>
</dbReference>
<feature type="zinc finger region" description="TAZ-type" evidence="23">
    <location>
        <begin position="1744"/>
        <end position="1825"/>
    </location>
</feature>
<keyword evidence="6" id="KW-1017">Isopeptide bond</keyword>
<feature type="compositionally biased region" description="Polar residues" evidence="25">
    <location>
        <begin position="281"/>
        <end position="293"/>
    </location>
</feature>
<evidence type="ECO:0000259" key="28">
    <source>
        <dbReference type="PROSITE" id="PS50135"/>
    </source>
</evidence>
<dbReference type="EC" id="2.3.1.48" evidence="3"/>
<dbReference type="Pfam" id="PF00569">
    <property type="entry name" value="ZZ"/>
    <property type="match status" value="1"/>
</dbReference>
<dbReference type="InterPro" id="IPR036529">
    <property type="entry name" value="KIX_dom_sf"/>
</dbReference>
<keyword evidence="18" id="KW-0804">Transcription</keyword>
<dbReference type="GO" id="GO:0000123">
    <property type="term" value="C:histone acetyltransferase complex"/>
    <property type="evidence" value="ECO:0007669"/>
    <property type="project" value="InterPro"/>
</dbReference>
<evidence type="ECO:0000256" key="6">
    <source>
        <dbReference type="ARBA" id="ARBA00022499"/>
    </source>
</evidence>
<dbReference type="PROSITE" id="PS50134">
    <property type="entry name" value="ZF_TAZ"/>
    <property type="match status" value="2"/>
</dbReference>
<dbReference type="Gene3D" id="3.30.60.90">
    <property type="match status" value="1"/>
</dbReference>
<feature type="zinc finger region" description="TAZ-type" evidence="23">
    <location>
        <begin position="339"/>
        <end position="425"/>
    </location>
</feature>
<evidence type="ECO:0000256" key="13">
    <source>
        <dbReference type="ARBA" id="ARBA00022843"/>
    </source>
</evidence>
<feature type="compositionally biased region" description="Low complexity" evidence="25">
    <location>
        <begin position="2290"/>
        <end position="2302"/>
    </location>
</feature>
<dbReference type="PROSITE" id="PS01357">
    <property type="entry name" value="ZF_ZZ_1"/>
    <property type="match status" value="1"/>
</dbReference>
<feature type="compositionally biased region" description="Low complexity" evidence="25">
    <location>
        <begin position="862"/>
        <end position="874"/>
    </location>
</feature>
<evidence type="ECO:0000256" key="25">
    <source>
        <dbReference type="SAM" id="MobiDB-lite"/>
    </source>
</evidence>
<evidence type="ECO:0000256" key="24">
    <source>
        <dbReference type="PROSITE-ProRule" id="PRU00228"/>
    </source>
</evidence>
<evidence type="ECO:0000256" key="15">
    <source>
        <dbReference type="ARBA" id="ARBA00023015"/>
    </source>
</evidence>
<keyword evidence="19" id="KW-0539">Nucleus</keyword>
<dbReference type="PROSITE" id="PS51727">
    <property type="entry name" value="CBP_P300_HAT"/>
    <property type="match status" value="1"/>
</dbReference>
<dbReference type="CDD" id="cd15802">
    <property type="entry name" value="RING_CBP-p300"/>
    <property type="match status" value="1"/>
</dbReference>
<dbReference type="Proteomes" id="UP000694424">
    <property type="component" value="Unplaced"/>
</dbReference>
<dbReference type="FunFam" id="2.10.110.40:FF:000001">
    <property type="entry name" value="E1A binding protein p300"/>
    <property type="match status" value="1"/>
</dbReference>
<dbReference type="SUPFAM" id="SSF69125">
    <property type="entry name" value="Nuclear receptor coactivator interlocking domain"/>
    <property type="match status" value="1"/>
</dbReference>
<dbReference type="InterPro" id="IPR014744">
    <property type="entry name" value="Nuc_rcpt_coact_CREBbp"/>
</dbReference>
<dbReference type="InterPro" id="IPR010303">
    <property type="entry name" value="RING_CBP-p300"/>
</dbReference>
<sequence>MAENVVEPGPPSAKRPKLSSPALSVSASDGTDFGSLFDLEHDLPDELISSTELGLTNGGDINQLQTSLGMAQDAASKHKQLSELLRAGSSPNLNMGVGGPGQGMAGQTQQNSPGMGMLNSMVKSPMAQAGLTSPNMAMGASGPNQGPSAQSTAGMMPTVNSPVNQPGMGMNTGMNAGMNPGMLAAGNGQGIMQGQVMNGSVGAGRGRPSMPYPNPGMSNAGNLLAETLQQGSPQMGGQAGLRGPQPGAMNKMGMMSNPSPYGQPYSQNTGPQIGASGLGPQMQNKAGLQNSLPQFPMDKKPVPGAGMPNMGQQQAPQVQQAGMGPAASQGMGSGAPTADPEKRKLIQQQLVLLLHAHKCQRREQANGEVRQCNLPHCRTMKNVLNHMTHCQAGKSCQVAHCASSRQIISHWKNCTRHDCPVCLPLKNAGDKRNQQSLLGGAAVGLANTGSVGVGQQTTPSINTTSQIDPSSIERAYAALGLTYQGNQMQTQSQAQVKNQQQGQSPQGLRPMNPMSANPMGVNGGVGVQTPNLLPDSMLHSTMNSQNAMMNESASVASMGAMPTAQPSNTGIRKQWHEDITQDLRNHLVHKLVQAIFPTPDPAALKDRRMENLVAYARKVEGDMYESANSRAEYYHLLAEKIYKIQKELEEKRRTRLQKQSMIPNAPGMPQAAMNQGPTMGQPQPGMSANGPLPDPTLIRASVPNQMMNRMQTQPGMNQFGQMNMQLSSMGPRQTPPLQHPGQLSQAGAMNQMGFPSRMQQPGVGQPSGQNQFLQQNQFPASSPGMNTASMPMTQPGNQTPVSQAQMTSSSCPVNSPAMAPGSQGSHIHCPPLPQPPMHRNSPSPVRSRTPTPHHTPPSLGSQQQQVAAAATTAPTPTPQAMPPGPQSQTMHPPQRQTPTPPQAQLPPQVQPPVPVTPSAEQQQQPLSQQTASVPTPTAPLQPQHPTTPLSQPAVSIDGQVSNPPSTSSTEVNSQQTAPEQQQPPLQEVKMDIKTDEGEPEQAELQMEEKSEVKVEPVVEECKPDPMEQEEKKSEVKTEIPEGEERPTTPATQSSPAAGQSKKKIFKPEELRQALMPTLEALYRQDPESLPFRQPVDPQLLGIPDYFDIVKNPMDLSTIKRKLDTGQYQEPWQYVDDIWLMFNNAWLYNRKTSRVYKYCSKLAEVFEQEIDPVMQSLGYCCGRKLEFSPQTLCCYGKQLCTIPRDATYYSYQNRYHFCEKCFNEIQGESVSLGDDPSQPQTTINKEQFSKRKNDTLDPELFVECIECGRKMHQICVLHNEIIWPSGFLCDGCLKKTGRTRKENKFSAKRLPATRLGTFLENRVNDFLRRQNHPEAGEVTVRVVHASDKTVEVKPGMKARFVDSGEMAESFPYRTKALFAFEEIDGVDLCFFGMHVQEYGSDCPPPNQRRVYISYLDSVHFFRPKCLRTAVYHEILIGYLEYVKKLGYTTGHIWACPPSEGDDYIFHCHPPDQKIPKPKRLQEWYKKMLDKSVSERIVHDYKDIFKQATEDRLTSAKELPYFEGDFWPNVLEESIKELEQEEEERKREENTSNESTDVSKGDSKNAKKKNNKKTSKNKSSLSRGNKKKPGMPNVSNDLSQKLYATMEKHKEVFFVIRLIAGPAANSLPPIVEPDPLIPCDLMDGRDAFLTLARDKHLEFSSLRRAQWSTMCMLVELHTQSQDRFVYTCNECKHHVETRWHCTVCEDYDLCITCYNTKNHDHKMEKLGLGLDDESNNQQTATTQSPGDSRRLSIQRCIQSLVHACQCRNANCSLPSCQKMKRVVQHTKGCKRKTNGGCPICKQLIALCCYHAKHCQENKCPVPFCLNIKHKLRQQQLQHRLQQAQMLRRRMASMQRTGVVGQQQGLPSPTPATPTTPTGQQPPTPQTPQPQPPPQPASQPQPAPPNNMPPYTMPRTQPPSAVSQGKAGGQVTPPTPPQPPQPPVQGPPPAAVEMAMQIQRAAETQRQMAQVQIFQRPIQHQMPQMPPMGMNPPQIARGPGGHIDQGMGPAGIQQQPPWVQGGLPQPQQLQPGMQRPSMMSVAQPGQPMNMAPQPGMGQVPGTAQPKQPPLPQAALQNLLRTLRSPSSPMQQQQVLNILHSNPQLLAAFIKQRAAKYAGSQNPQGMPGQAGIPQGQPGLQPQQAMQGQQGGVHPNPAMQNMNPMQAGVQRPSMPPQQQPQQQPQQAMAGMNPQAQQMNMNHSGMAPQFRDLLMRRHQMIEQQRHQQQQQQQGAGPALGPGMANHNQFQQPQGVGYPQQQQQQRMQHHMQQMQQGNMGQISQLPQAMSAETGASLQQAFQQRLLQQQMGSPAQPNPMSPQQHMLPNQAQSPHLQGQQIPSSLTNQVRSPQPVPSPRPQSQPPHSSPSPRMQPQPSPHHVSPQTSSPHPGLVAAQANPMDQGHFASPDQSAMLSQLASNPGMAGLHGTSATELGLSSENSDLNSNLSQSTLDIH</sequence>
<feature type="domain" description="TAZ-type" evidence="27">
    <location>
        <begin position="1744"/>
        <end position="1825"/>
    </location>
</feature>